<dbReference type="OrthoDB" id="7066409at2"/>
<organism evidence="1 2">
    <name type="scientific">Paracidovorax cattleyae</name>
    <dbReference type="NCBI Taxonomy" id="80868"/>
    <lineage>
        <taxon>Bacteria</taxon>
        <taxon>Pseudomonadati</taxon>
        <taxon>Pseudomonadota</taxon>
        <taxon>Betaproteobacteria</taxon>
        <taxon>Burkholderiales</taxon>
        <taxon>Comamonadaceae</taxon>
        <taxon>Paracidovorax</taxon>
    </lineage>
</organism>
<evidence type="ECO:0000313" key="1">
    <source>
        <dbReference type="EMBL" id="SDO86680.1"/>
    </source>
</evidence>
<dbReference type="AlphaFoldDB" id="A0A1H0N2S3"/>
<protein>
    <submittedName>
        <fullName evidence="1">Uncharacterized protein</fullName>
    </submittedName>
</protein>
<proteinExistence type="predicted"/>
<gene>
    <name evidence="1" type="ORF">SAMN04489708_104165</name>
</gene>
<dbReference type="EMBL" id="FNJL01000004">
    <property type="protein sequence ID" value="SDO86680.1"/>
    <property type="molecule type" value="Genomic_DNA"/>
</dbReference>
<dbReference type="Proteomes" id="UP000199317">
    <property type="component" value="Unassembled WGS sequence"/>
</dbReference>
<evidence type="ECO:0000313" key="2">
    <source>
        <dbReference type="Proteomes" id="UP000199317"/>
    </source>
</evidence>
<reference evidence="2" key="1">
    <citation type="submission" date="2016-10" db="EMBL/GenBank/DDBJ databases">
        <authorList>
            <person name="Varghese N."/>
            <person name="Submissions S."/>
        </authorList>
    </citation>
    <scope>NUCLEOTIDE SEQUENCE [LARGE SCALE GENOMIC DNA]</scope>
    <source>
        <strain evidence="2">DSM 17101</strain>
    </source>
</reference>
<name>A0A1H0N2S3_9BURK</name>
<dbReference type="RefSeq" id="WP_092832677.1">
    <property type="nucleotide sequence ID" value="NZ_CP028290.1"/>
</dbReference>
<accession>A0A1H0N2S3</accession>
<keyword evidence="2" id="KW-1185">Reference proteome</keyword>
<sequence length="74" mass="7469">MLHNPYRAFLALIPADPLLVGDVVAVTGGVATVQLPGGAQLQARGEAAVGQRVFVQSGAVQGPAPSLTYVEGEA</sequence>